<feature type="compositionally biased region" description="Polar residues" evidence="1">
    <location>
        <begin position="209"/>
        <end position="230"/>
    </location>
</feature>
<dbReference type="Proteomes" id="UP000594263">
    <property type="component" value="Unplaced"/>
</dbReference>
<reference evidence="2" key="1">
    <citation type="submission" date="2021-01" db="UniProtKB">
        <authorList>
            <consortium name="EnsemblPlants"/>
        </authorList>
    </citation>
    <scope>IDENTIFICATION</scope>
</reference>
<accession>A0A7N0T8G2</accession>
<keyword evidence="3" id="KW-1185">Reference proteome</keyword>
<name>A0A7N0T8G2_KALFE</name>
<dbReference type="PANTHER" id="PTHR33673">
    <property type="entry name" value="SUPPRESSOR SRP40-LIKE PROTEIN"/>
    <property type="match status" value="1"/>
</dbReference>
<evidence type="ECO:0000256" key="1">
    <source>
        <dbReference type="SAM" id="MobiDB-lite"/>
    </source>
</evidence>
<dbReference type="AlphaFoldDB" id="A0A7N0T8G2"/>
<evidence type="ECO:0000313" key="2">
    <source>
        <dbReference type="EnsemblPlants" id="Kaladp0026s0050.1.v1.1"/>
    </source>
</evidence>
<dbReference type="PANTHER" id="PTHR33673:SF36">
    <property type="entry name" value="MYB-LIKE PROTEIN Q"/>
    <property type="match status" value="1"/>
</dbReference>
<dbReference type="OMA" id="HNEVAMI"/>
<feature type="region of interest" description="Disordered" evidence="1">
    <location>
        <begin position="74"/>
        <end position="103"/>
    </location>
</feature>
<evidence type="ECO:0000313" key="3">
    <source>
        <dbReference type="Proteomes" id="UP000594263"/>
    </source>
</evidence>
<protein>
    <submittedName>
        <fullName evidence="2">Uncharacterized protein</fullName>
    </submittedName>
</protein>
<sequence>MSNARDNSSGMGRNGDFRSVFLATQDESAAFSQPSTARSSPFNSFIVEYDLDTMNLYGHNPKGTHNRGLKESAASGELESTGRNKNPAMQPPPPQLIIGSTGGEYDPNRIPGIAFSSKSTIPVEWSVASNESLFSIQMGNASFNRDHPTFFHKSQELTKYDDTIHLSSPASQAQAVDGQKHKIMLNQSRSLVLPENLDDQKKESEETSADGSGVSSTPHHNSTGSHSGLQPFSFPILDNAGGRNSLEKLGAAEIKKQKSQLASPKTTQHNEVAMITPAAVTPTGKKTSWFFFSCCQG</sequence>
<proteinExistence type="predicted"/>
<dbReference type="EnsemblPlants" id="Kaladp0026s0050.1.v1.1">
    <property type="protein sequence ID" value="Kaladp0026s0050.1.v1.1"/>
    <property type="gene ID" value="Kaladp0026s0050.v1.1"/>
</dbReference>
<feature type="region of interest" description="Disordered" evidence="1">
    <location>
        <begin position="186"/>
        <end position="236"/>
    </location>
</feature>
<organism evidence="2 3">
    <name type="scientific">Kalanchoe fedtschenkoi</name>
    <name type="common">Lavender scallops</name>
    <name type="synonym">South American air plant</name>
    <dbReference type="NCBI Taxonomy" id="63787"/>
    <lineage>
        <taxon>Eukaryota</taxon>
        <taxon>Viridiplantae</taxon>
        <taxon>Streptophyta</taxon>
        <taxon>Embryophyta</taxon>
        <taxon>Tracheophyta</taxon>
        <taxon>Spermatophyta</taxon>
        <taxon>Magnoliopsida</taxon>
        <taxon>eudicotyledons</taxon>
        <taxon>Gunneridae</taxon>
        <taxon>Pentapetalae</taxon>
        <taxon>Saxifragales</taxon>
        <taxon>Crassulaceae</taxon>
        <taxon>Kalanchoe</taxon>
    </lineage>
</organism>
<dbReference type="Gramene" id="Kaladp0026s0050.1.v1.1">
    <property type="protein sequence ID" value="Kaladp0026s0050.1.v1.1"/>
    <property type="gene ID" value="Kaladp0026s0050.v1.1"/>
</dbReference>